<dbReference type="Pfam" id="PF07704">
    <property type="entry name" value="PSK_trans_fac"/>
    <property type="match status" value="1"/>
</dbReference>
<dbReference type="AlphaFoldDB" id="A0A6G4QX31"/>
<gene>
    <name evidence="1" type="ORF">G5B46_09730</name>
</gene>
<accession>A0A6G4QX31</accession>
<proteinExistence type="predicted"/>
<dbReference type="RefSeq" id="WP_165258197.1">
    <property type="nucleotide sequence ID" value="NZ_JAAKGT010000003.1"/>
</dbReference>
<evidence type="ECO:0000313" key="1">
    <source>
        <dbReference type="EMBL" id="NGM49884.1"/>
    </source>
</evidence>
<reference evidence="1" key="1">
    <citation type="submission" date="2020-02" db="EMBL/GenBank/DDBJ databases">
        <authorList>
            <person name="Gao J."/>
            <person name="Sun J."/>
        </authorList>
    </citation>
    <scope>NUCLEOTIDE SEQUENCE</scope>
    <source>
        <strain evidence="1">602-2</strain>
    </source>
</reference>
<name>A0A6G4QX31_9CAUL</name>
<protein>
    <submittedName>
        <fullName evidence="1">Type II toxin-antitoxin system VapB family antitoxin</fullName>
    </submittedName>
</protein>
<comment type="caution">
    <text evidence="1">The sequence shown here is derived from an EMBL/GenBank/DDBJ whole genome shotgun (WGS) entry which is preliminary data.</text>
</comment>
<dbReference type="InterPro" id="IPR011660">
    <property type="entry name" value="VapB-like"/>
</dbReference>
<dbReference type="EMBL" id="JAAKGT010000003">
    <property type="protein sequence ID" value="NGM49884.1"/>
    <property type="molecule type" value="Genomic_DNA"/>
</dbReference>
<organism evidence="1">
    <name type="scientific">Caulobacter sp. 602-2</name>
    <dbReference type="NCBI Taxonomy" id="2710887"/>
    <lineage>
        <taxon>Bacteria</taxon>
        <taxon>Pseudomonadati</taxon>
        <taxon>Pseudomonadota</taxon>
        <taxon>Alphaproteobacteria</taxon>
        <taxon>Caulobacterales</taxon>
        <taxon>Caulobacteraceae</taxon>
        <taxon>Caulobacter</taxon>
    </lineage>
</organism>
<sequence>MSESGPLIISDQKILAKIHELARLRGCTPHEAVRMAVEETLERERRKVALKEA</sequence>